<feature type="compositionally biased region" description="Basic and acidic residues" evidence="1">
    <location>
        <begin position="101"/>
        <end position="110"/>
    </location>
</feature>
<dbReference type="EMBL" id="BKCJ010006164">
    <property type="protein sequence ID" value="GEU70693.1"/>
    <property type="molecule type" value="Genomic_DNA"/>
</dbReference>
<gene>
    <name evidence="2" type="ORF">Tci_042671</name>
</gene>
<feature type="region of interest" description="Disordered" evidence="1">
    <location>
        <begin position="52"/>
        <end position="115"/>
    </location>
</feature>
<protein>
    <submittedName>
        <fullName evidence="2">Uncharacterized protein</fullName>
    </submittedName>
</protein>
<sequence>MTSYCLISGIKVDIGEIIYTDLVTKLIKDPSKVTKIELTALMIVANNQNDSVSPLPFSGKKKKVKSQTESDNEEMFTAGEKMDEEIPPTNEEVQSTPPNKEQPEPSHVQESDSDSYSLELKKYDNILPFTERQLEAVKEDLALNKKVLEGSEAYIGNSHNLTKLLSLAKTFDLSILKSLVKTIKAALDDHNDHLATWANVSQTTLAIIEGPANVRGENVTQADTEEPLSYNKGENVTMEDDIKKAKSDKAKEEPTRAVPISTVRPICLTNDEINDHSKKEDKIKKAAKEAKMYEMTKTEVIKVFHEEAEKIGLDPKTIISAKAVEKFKKAQDVEHQVLKREHSQKHMHASLQSHFSVALRVLRYLKMLVVMKVASANNVADILTKGLSISQHIEFCKRSRLVDLFKP</sequence>
<proteinExistence type="predicted"/>
<comment type="caution">
    <text evidence="2">The sequence shown here is derived from an EMBL/GenBank/DDBJ whole genome shotgun (WGS) entry which is preliminary data.</text>
</comment>
<organism evidence="2">
    <name type="scientific">Tanacetum cinerariifolium</name>
    <name type="common">Dalmatian daisy</name>
    <name type="synonym">Chrysanthemum cinerariifolium</name>
    <dbReference type="NCBI Taxonomy" id="118510"/>
    <lineage>
        <taxon>Eukaryota</taxon>
        <taxon>Viridiplantae</taxon>
        <taxon>Streptophyta</taxon>
        <taxon>Embryophyta</taxon>
        <taxon>Tracheophyta</taxon>
        <taxon>Spermatophyta</taxon>
        <taxon>Magnoliopsida</taxon>
        <taxon>eudicotyledons</taxon>
        <taxon>Gunneridae</taxon>
        <taxon>Pentapetalae</taxon>
        <taxon>asterids</taxon>
        <taxon>campanulids</taxon>
        <taxon>Asterales</taxon>
        <taxon>Asteraceae</taxon>
        <taxon>Asteroideae</taxon>
        <taxon>Anthemideae</taxon>
        <taxon>Anthemidinae</taxon>
        <taxon>Tanacetum</taxon>
    </lineage>
</organism>
<reference evidence="2" key="1">
    <citation type="journal article" date="2019" name="Sci. Rep.">
        <title>Draft genome of Tanacetum cinerariifolium, the natural source of mosquito coil.</title>
        <authorList>
            <person name="Yamashiro T."/>
            <person name="Shiraishi A."/>
            <person name="Satake H."/>
            <person name="Nakayama K."/>
        </authorList>
    </citation>
    <scope>NUCLEOTIDE SEQUENCE</scope>
</reference>
<dbReference type="AlphaFoldDB" id="A0A6L2M9H1"/>
<evidence type="ECO:0000256" key="1">
    <source>
        <dbReference type="SAM" id="MobiDB-lite"/>
    </source>
</evidence>
<evidence type="ECO:0000313" key="2">
    <source>
        <dbReference type="EMBL" id="GEU70693.1"/>
    </source>
</evidence>
<name>A0A6L2M9H1_TANCI</name>
<accession>A0A6L2M9H1</accession>